<dbReference type="KEGG" id="spu:583305"/>
<evidence type="ECO:0000256" key="5">
    <source>
        <dbReference type="ARBA" id="ARBA00022692"/>
    </source>
</evidence>
<sequence length="533" mass="57966">MESLSTLANMLPSTTNIPLPLSDILWMVILGFVISFILSIAIGANDVANSFGTSVGAKVLTLHQALFFATIFETLGAVLMGSKVAQTIQKGIFNVEMYIGREETLVLGEISALAGCAVWLFIATAFKMPVSTTHSIVGATLGFHFVVFGIEGIQWLQVGLIVISWITSPVLSGIFSSLIFFILRYFILRKKEPLEPGLRLLPIWYGLVIIVNFFSIFYDGPTTLGFDRIPLWGTFLLSFGSGILVGLAVWFIMVPYIRRKIIGMSSQEENRAEETQSVFKEKRRYTCHDNKTDKVSLITGAEPISAVDDKASEDLANENCVEAERKDTERTRMEDGDRRQNESGADGDDTSGRGTSVLSEEVRDHPHVTVLCSPLQVLSAIFASFAHGGNDVSNAIGPLIAIWLIYRTGDIAQDEPTPLWVLFYGALGISLGLWLLGRRVIQTVGEDITTLTPSSGFSVELGAAMTVLLASNVGIPISTTHCKIGSVVSVGWLRSREAVNWSLFGTIVLAWGVTLPATMGLSAAIMALLQLAY</sequence>
<keyword evidence="5 8" id="KW-0812">Transmembrane</keyword>
<feature type="transmembrane region" description="Helical" evidence="8">
    <location>
        <begin position="198"/>
        <end position="218"/>
    </location>
</feature>
<dbReference type="Proteomes" id="UP000007110">
    <property type="component" value="Unassembled WGS sequence"/>
</dbReference>
<dbReference type="GO" id="GO:0035435">
    <property type="term" value="P:phosphate ion transmembrane transport"/>
    <property type="evidence" value="ECO:0000318"/>
    <property type="project" value="GO_Central"/>
</dbReference>
<dbReference type="PANTHER" id="PTHR11101:SF80">
    <property type="entry name" value="PHOSPHATE TRANSPORTER"/>
    <property type="match status" value="1"/>
</dbReference>
<keyword evidence="7 8" id="KW-0472">Membrane</keyword>
<feature type="transmembrane region" description="Helical" evidence="8">
    <location>
        <begin position="162"/>
        <end position="186"/>
    </location>
</feature>
<evidence type="ECO:0000313" key="10">
    <source>
        <dbReference type="EnsemblMetazoa" id="XP_788312"/>
    </source>
</evidence>
<keyword evidence="11" id="KW-1185">Reference proteome</keyword>
<dbReference type="PANTHER" id="PTHR11101">
    <property type="entry name" value="PHOSPHATE TRANSPORTER"/>
    <property type="match status" value="1"/>
</dbReference>
<dbReference type="GO" id="GO:0016020">
    <property type="term" value="C:membrane"/>
    <property type="evidence" value="ECO:0007669"/>
    <property type="project" value="UniProtKB-SubCell"/>
</dbReference>
<feature type="transmembrane region" description="Helical" evidence="8">
    <location>
        <begin position="65"/>
        <end position="85"/>
    </location>
</feature>
<dbReference type="EnsemblMetazoa" id="XM_783219">
    <property type="protein sequence ID" value="XP_788312"/>
    <property type="gene ID" value="LOC583305"/>
</dbReference>
<dbReference type="AlphaFoldDB" id="A0A7M7RCW5"/>
<dbReference type="OMA" id="ITWVGYK"/>
<comment type="similarity">
    <text evidence="2 8">Belongs to the inorganic phosphate transporter (PiT) (TC 2.A.20) family.</text>
</comment>
<dbReference type="InterPro" id="IPR001204">
    <property type="entry name" value="Phos_transporter"/>
</dbReference>
<feature type="transmembrane region" description="Helical" evidence="8">
    <location>
        <begin position="457"/>
        <end position="477"/>
    </location>
</feature>
<dbReference type="RefSeq" id="XP_788312.4">
    <property type="nucleotide sequence ID" value="XM_783219.5"/>
</dbReference>
<feature type="transmembrane region" description="Helical" evidence="8">
    <location>
        <begin position="136"/>
        <end position="156"/>
    </location>
</feature>
<feature type="transmembrane region" description="Helical" evidence="8">
    <location>
        <begin position="498"/>
        <end position="529"/>
    </location>
</feature>
<reference evidence="10" key="2">
    <citation type="submission" date="2021-01" db="UniProtKB">
        <authorList>
            <consortium name="EnsemblMetazoa"/>
        </authorList>
    </citation>
    <scope>IDENTIFICATION</scope>
</reference>
<keyword evidence="3 8" id="KW-0813">Transport</keyword>
<feature type="region of interest" description="Disordered" evidence="9">
    <location>
        <begin position="317"/>
        <end position="356"/>
    </location>
</feature>
<evidence type="ECO:0000256" key="9">
    <source>
        <dbReference type="SAM" id="MobiDB-lite"/>
    </source>
</evidence>
<dbReference type="Pfam" id="PF01384">
    <property type="entry name" value="PHO4"/>
    <property type="match status" value="1"/>
</dbReference>
<evidence type="ECO:0000256" key="1">
    <source>
        <dbReference type="ARBA" id="ARBA00004141"/>
    </source>
</evidence>
<name>A0A7M7RCW5_STRPU</name>
<comment type="function">
    <text evidence="8">Sodium-phosphate symporter.</text>
</comment>
<feature type="transmembrane region" description="Helical" evidence="8">
    <location>
        <begin position="24"/>
        <end position="44"/>
    </location>
</feature>
<dbReference type="GO" id="GO:0005315">
    <property type="term" value="F:phosphate transmembrane transporter activity"/>
    <property type="evidence" value="ECO:0000318"/>
    <property type="project" value="GO_Central"/>
</dbReference>
<protein>
    <recommendedName>
        <fullName evidence="8">Phosphate transporter</fullName>
    </recommendedName>
</protein>
<evidence type="ECO:0000256" key="3">
    <source>
        <dbReference type="ARBA" id="ARBA00022448"/>
    </source>
</evidence>
<feature type="transmembrane region" description="Helical" evidence="8">
    <location>
        <begin position="105"/>
        <end position="124"/>
    </location>
</feature>
<evidence type="ECO:0000256" key="7">
    <source>
        <dbReference type="ARBA" id="ARBA00023136"/>
    </source>
</evidence>
<feature type="transmembrane region" description="Helical" evidence="8">
    <location>
        <begin position="419"/>
        <end position="437"/>
    </location>
</feature>
<evidence type="ECO:0000313" key="11">
    <source>
        <dbReference type="Proteomes" id="UP000007110"/>
    </source>
</evidence>
<feature type="transmembrane region" description="Helical" evidence="8">
    <location>
        <begin position="230"/>
        <end position="257"/>
    </location>
</feature>
<proteinExistence type="inferred from homology"/>
<keyword evidence="6 8" id="KW-1133">Transmembrane helix</keyword>
<comment type="subcellular location">
    <subcellularLocation>
        <location evidence="1 8">Membrane</location>
        <topology evidence="1 8">Multi-pass membrane protein</topology>
    </subcellularLocation>
</comment>
<feature type="compositionally biased region" description="Basic and acidic residues" evidence="9">
    <location>
        <begin position="322"/>
        <end position="341"/>
    </location>
</feature>
<evidence type="ECO:0000256" key="2">
    <source>
        <dbReference type="ARBA" id="ARBA00009916"/>
    </source>
</evidence>
<dbReference type="OrthoDB" id="260807at2759"/>
<dbReference type="InParanoid" id="A0A7M7RCW5"/>
<dbReference type="FunCoup" id="A0A7M7RCW5">
    <property type="interactions" value="1144"/>
</dbReference>
<evidence type="ECO:0000256" key="6">
    <source>
        <dbReference type="ARBA" id="ARBA00022989"/>
    </source>
</evidence>
<organism evidence="10 11">
    <name type="scientific">Strongylocentrotus purpuratus</name>
    <name type="common">Purple sea urchin</name>
    <dbReference type="NCBI Taxonomy" id="7668"/>
    <lineage>
        <taxon>Eukaryota</taxon>
        <taxon>Metazoa</taxon>
        <taxon>Echinodermata</taxon>
        <taxon>Eleutherozoa</taxon>
        <taxon>Echinozoa</taxon>
        <taxon>Echinoidea</taxon>
        <taxon>Euechinoidea</taxon>
        <taxon>Echinacea</taxon>
        <taxon>Camarodonta</taxon>
        <taxon>Echinidea</taxon>
        <taxon>Strongylocentrotidae</taxon>
        <taxon>Strongylocentrotus</taxon>
    </lineage>
</organism>
<dbReference type="GeneID" id="583305"/>
<reference evidence="11" key="1">
    <citation type="submission" date="2015-02" db="EMBL/GenBank/DDBJ databases">
        <title>Genome sequencing for Strongylocentrotus purpuratus.</title>
        <authorList>
            <person name="Murali S."/>
            <person name="Liu Y."/>
            <person name="Vee V."/>
            <person name="English A."/>
            <person name="Wang M."/>
            <person name="Skinner E."/>
            <person name="Han Y."/>
            <person name="Muzny D.M."/>
            <person name="Worley K.C."/>
            <person name="Gibbs R.A."/>
        </authorList>
    </citation>
    <scope>NUCLEOTIDE SEQUENCE</scope>
</reference>
<accession>A0A7M7RCW5</accession>
<evidence type="ECO:0000256" key="8">
    <source>
        <dbReference type="RuleBase" id="RU363058"/>
    </source>
</evidence>
<evidence type="ECO:0000256" key="4">
    <source>
        <dbReference type="ARBA" id="ARBA00022592"/>
    </source>
</evidence>
<keyword evidence="4 8" id="KW-0592">Phosphate transport</keyword>